<dbReference type="InterPro" id="IPR057326">
    <property type="entry name" value="KR_dom"/>
</dbReference>
<dbReference type="EMBL" id="JALNMJ010000046">
    <property type="protein sequence ID" value="MCK7616174.1"/>
    <property type="molecule type" value="Genomic_DNA"/>
</dbReference>
<accession>A0ABT0H3B0</accession>
<dbReference type="PANTHER" id="PTHR42879:SF2">
    <property type="entry name" value="3-OXOACYL-[ACYL-CARRIER-PROTEIN] REDUCTASE FABG"/>
    <property type="match status" value="1"/>
</dbReference>
<keyword evidence="4" id="KW-1185">Reference proteome</keyword>
<dbReference type="PRINTS" id="PR00080">
    <property type="entry name" value="SDRFAMILY"/>
</dbReference>
<evidence type="ECO:0000256" key="1">
    <source>
        <dbReference type="ARBA" id="ARBA00006484"/>
    </source>
</evidence>
<evidence type="ECO:0000259" key="2">
    <source>
        <dbReference type="SMART" id="SM00822"/>
    </source>
</evidence>
<sequence length="241" mass="25259">MFKVLVTGAARGLGYDIASAFIGNGAKVFGLDADAGQLSKAANQLGKMFVPFRCDISDRELVGSVLQEIDQLDVVVNNAAIVMASPFENLAPSTWDKVISVNLTGAYNILHNSVPKLAERGRIISISSHSGQRGSFGRAAYAASKGGLDALTRVLAVELASRQITVNAIAPGPVETPHSKNAHSEARRSSWARAVPLARYANTDEVTSLVTYLASPEAGFITGQIISVDGGFTAAGLTDTL</sequence>
<organism evidence="3 4">
    <name type="scientific">Roseibium sediminicola</name>
    <dbReference type="NCBI Taxonomy" id="2933272"/>
    <lineage>
        <taxon>Bacteria</taxon>
        <taxon>Pseudomonadati</taxon>
        <taxon>Pseudomonadota</taxon>
        <taxon>Alphaproteobacteria</taxon>
        <taxon>Hyphomicrobiales</taxon>
        <taxon>Stappiaceae</taxon>
        <taxon>Roseibium</taxon>
    </lineage>
</organism>
<feature type="domain" description="Ketoreductase" evidence="2">
    <location>
        <begin position="2"/>
        <end position="177"/>
    </location>
</feature>
<comment type="similarity">
    <text evidence="1">Belongs to the short-chain dehydrogenases/reductases (SDR) family.</text>
</comment>
<proteinExistence type="inferred from homology"/>
<evidence type="ECO:0000313" key="4">
    <source>
        <dbReference type="Proteomes" id="UP001431221"/>
    </source>
</evidence>
<dbReference type="PANTHER" id="PTHR42879">
    <property type="entry name" value="3-OXOACYL-(ACYL-CARRIER-PROTEIN) REDUCTASE"/>
    <property type="match status" value="1"/>
</dbReference>
<dbReference type="RefSeq" id="WP_248160167.1">
    <property type="nucleotide sequence ID" value="NZ_JALNMJ010000046.1"/>
</dbReference>
<dbReference type="InterPro" id="IPR020904">
    <property type="entry name" value="Sc_DH/Rdtase_CS"/>
</dbReference>
<dbReference type="SMART" id="SM00822">
    <property type="entry name" value="PKS_KR"/>
    <property type="match status" value="1"/>
</dbReference>
<dbReference type="InterPro" id="IPR002347">
    <property type="entry name" value="SDR_fam"/>
</dbReference>
<dbReference type="SUPFAM" id="SSF51735">
    <property type="entry name" value="NAD(P)-binding Rossmann-fold domains"/>
    <property type="match status" value="1"/>
</dbReference>
<dbReference type="InterPro" id="IPR036291">
    <property type="entry name" value="NAD(P)-bd_dom_sf"/>
</dbReference>
<dbReference type="Gene3D" id="3.40.50.720">
    <property type="entry name" value="NAD(P)-binding Rossmann-like Domain"/>
    <property type="match status" value="1"/>
</dbReference>
<gene>
    <name evidence="3" type="ORF">M0H32_28840</name>
</gene>
<dbReference type="InterPro" id="IPR050259">
    <property type="entry name" value="SDR"/>
</dbReference>
<dbReference type="PROSITE" id="PS00061">
    <property type="entry name" value="ADH_SHORT"/>
    <property type="match status" value="1"/>
</dbReference>
<dbReference type="Pfam" id="PF13561">
    <property type="entry name" value="adh_short_C2"/>
    <property type="match status" value="1"/>
</dbReference>
<evidence type="ECO:0000313" key="3">
    <source>
        <dbReference type="EMBL" id="MCK7616174.1"/>
    </source>
</evidence>
<dbReference type="Proteomes" id="UP001431221">
    <property type="component" value="Unassembled WGS sequence"/>
</dbReference>
<comment type="caution">
    <text evidence="3">The sequence shown here is derived from an EMBL/GenBank/DDBJ whole genome shotgun (WGS) entry which is preliminary data.</text>
</comment>
<name>A0ABT0H3B0_9HYPH</name>
<dbReference type="PRINTS" id="PR00081">
    <property type="entry name" value="GDHRDH"/>
</dbReference>
<reference evidence="3" key="1">
    <citation type="submission" date="2022-04" db="EMBL/GenBank/DDBJ databases">
        <title>Roseibium sp. CAU 1639 isolated from mud.</title>
        <authorList>
            <person name="Kim W."/>
        </authorList>
    </citation>
    <scope>NUCLEOTIDE SEQUENCE</scope>
    <source>
        <strain evidence="3">CAU 1639</strain>
    </source>
</reference>
<protein>
    <submittedName>
        <fullName evidence="3">SDR family oxidoreductase</fullName>
    </submittedName>
</protein>